<dbReference type="Pfam" id="PF13240">
    <property type="entry name" value="Zn_Ribbon_1"/>
    <property type="match status" value="1"/>
</dbReference>
<feature type="transmembrane region" description="Helical" evidence="1">
    <location>
        <begin position="124"/>
        <end position="144"/>
    </location>
</feature>
<proteinExistence type="predicted"/>
<comment type="caution">
    <text evidence="4">The sequence shown here is derived from an EMBL/GenBank/DDBJ whole genome shotgun (WGS) entry which is preliminary data.</text>
</comment>
<feature type="domain" description="DUF4234" evidence="3">
    <location>
        <begin position="82"/>
        <end position="151"/>
    </location>
</feature>
<keyword evidence="1" id="KW-0472">Membrane</keyword>
<dbReference type="Pfam" id="PF14018">
    <property type="entry name" value="DUF4234"/>
    <property type="match status" value="1"/>
</dbReference>
<evidence type="ECO:0000313" key="5">
    <source>
        <dbReference type="Proteomes" id="UP000824078"/>
    </source>
</evidence>
<evidence type="ECO:0000313" key="4">
    <source>
        <dbReference type="EMBL" id="HIU23871.1"/>
    </source>
</evidence>
<protein>
    <submittedName>
        <fullName evidence="4">DUF4234 domain-containing protein</fullName>
    </submittedName>
</protein>
<reference evidence="4" key="2">
    <citation type="journal article" date="2021" name="PeerJ">
        <title>Extensive microbial diversity within the chicken gut microbiome revealed by metagenomics and culture.</title>
        <authorList>
            <person name="Gilroy R."/>
            <person name="Ravi A."/>
            <person name="Getino M."/>
            <person name="Pursley I."/>
            <person name="Horton D.L."/>
            <person name="Alikhan N.F."/>
            <person name="Baker D."/>
            <person name="Gharbi K."/>
            <person name="Hall N."/>
            <person name="Watson M."/>
            <person name="Adriaenssens E.M."/>
            <person name="Foster-Nyarko E."/>
            <person name="Jarju S."/>
            <person name="Secka A."/>
            <person name="Antonio M."/>
            <person name="Oren A."/>
            <person name="Chaudhuri R.R."/>
            <person name="La Ragione R."/>
            <person name="Hildebrand F."/>
            <person name="Pallen M.J."/>
        </authorList>
    </citation>
    <scope>NUCLEOTIDE SEQUENCE</scope>
    <source>
        <strain evidence="4">ChiHjej12B11-29160</strain>
    </source>
</reference>
<keyword evidence="1" id="KW-1133">Transmembrane helix</keyword>
<dbReference type="InterPro" id="IPR026870">
    <property type="entry name" value="Zinc_ribbon_dom"/>
</dbReference>
<dbReference type="Proteomes" id="UP000824078">
    <property type="component" value="Unassembled WGS sequence"/>
</dbReference>
<organism evidence="4 5">
    <name type="scientific">Candidatus Coprovicinus avistercoris</name>
    <dbReference type="NCBI Taxonomy" id="2840754"/>
    <lineage>
        <taxon>Bacteria</taxon>
        <taxon>Bacillati</taxon>
        <taxon>Actinomycetota</taxon>
        <taxon>Coriobacteriia</taxon>
        <taxon>Coriobacteriales</taxon>
        <taxon>Coriobacteriaceae</taxon>
        <taxon>Coriobacteriaceae incertae sedis</taxon>
        <taxon>Candidatus Coprovicinus</taxon>
    </lineage>
</organism>
<evidence type="ECO:0000259" key="2">
    <source>
        <dbReference type="Pfam" id="PF13240"/>
    </source>
</evidence>
<dbReference type="EMBL" id="DVMQ01000011">
    <property type="protein sequence ID" value="HIU23871.1"/>
    <property type="molecule type" value="Genomic_DNA"/>
</dbReference>
<evidence type="ECO:0000259" key="3">
    <source>
        <dbReference type="Pfam" id="PF14018"/>
    </source>
</evidence>
<keyword evidence="1" id="KW-0812">Transmembrane</keyword>
<accession>A0A9D1L4Q1</accession>
<sequence length="211" mass="23310">MFCGNCGHQIPDNSQFCPNCGASVGAPAGGSAPQGGQGPSQQNPYQNTYQQQPYQAYDPYSAQNMMTPPPAYANSRPLKDDRSLALYIVLSLVTCGIYSFWFIHSIAEDLNIACEGDGEETPGLAQYILLSIITCGIYNIWWIYKVGNRMSANAPRYGMRFQETGTTLLMWYLVGILVCGIGSYVAIYMMIRNMNQLARAYNTTVLGRNFS</sequence>
<gene>
    <name evidence="4" type="ORF">IAD17_02995</name>
</gene>
<reference evidence="4" key="1">
    <citation type="submission" date="2020-10" db="EMBL/GenBank/DDBJ databases">
        <authorList>
            <person name="Gilroy R."/>
        </authorList>
    </citation>
    <scope>NUCLEOTIDE SEQUENCE</scope>
    <source>
        <strain evidence="4">ChiHjej12B11-29160</strain>
    </source>
</reference>
<evidence type="ECO:0000256" key="1">
    <source>
        <dbReference type="SAM" id="Phobius"/>
    </source>
</evidence>
<feature type="transmembrane region" description="Helical" evidence="1">
    <location>
        <begin position="84"/>
        <end position="104"/>
    </location>
</feature>
<feature type="domain" description="Zinc-ribbon" evidence="2">
    <location>
        <begin position="2"/>
        <end position="24"/>
    </location>
</feature>
<dbReference type="InterPro" id="IPR025328">
    <property type="entry name" value="DUF4234"/>
</dbReference>
<feature type="transmembrane region" description="Helical" evidence="1">
    <location>
        <begin position="165"/>
        <end position="191"/>
    </location>
</feature>
<dbReference type="AlphaFoldDB" id="A0A9D1L4Q1"/>
<name>A0A9D1L4Q1_9ACTN</name>